<organism evidence="1 2">
    <name type="scientific">Muricaecibacterium torontonense</name>
    <dbReference type="NCBI Taxonomy" id="3032871"/>
    <lineage>
        <taxon>Bacteria</taxon>
        <taxon>Bacillati</taxon>
        <taxon>Actinomycetota</taxon>
        <taxon>Coriobacteriia</taxon>
        <taxon>Coriobacteriales</taxon>
        <taxon>Atopobiaceae</taxon>
        <taxon>Muricaecibacterium</taxon>
    </lineage>
</organism>
<evidence type="ECO:0000313" key="1">
    <source>
        <dbReference type="EMBL" id="TGY61421.1"/>
    </source>
</evidence>
<name>A0A4S2F2U7_9ACTN</name>
<protein>
    <submittedName>
        <fullName evidence="1">Uncharacterized protein</fullName>
    </submittedName>
</protein>
<dbReference type="Proteomes" id="UP000310263">
    <property type="component" value="Unassembled WGS sequence"/>
</dbReference>
<proteinExistence type="predicted"/>
<accession>A0A4S2F2U7</accession>
<dbReference type="AlphaFoldDB" id="A0A4S2F2U7"/>
<evidence type="ECO:0000313" key="2">
    <source>
        <dbReference type="Proteomes" id="UP000310263"/>
    </source>
</evidence>
<reference evidence="1 2" key="1">
    <citation type="submission" date="2019-04" db="EMBL/GenBank/DDBJ databases">
        <title>Microbes associate with the intestines of laboratory mice.</title>
        <authorList>
            <person name="Navarre W."/>
            <person name="Wong E."/>
            <person name="Huang K."/>
            <person name="Tropini C."/>
            <person name="Ng K."/>
            <person name="Yu B."/>
        </authorList>
    </citation>
    <scope>NUCLEOTIDE SEQUENCE [LARGE SCALE GENOMIC DNA]</scope>
    <source>
        <strain evidence="1 2">NM07_P-09</strain>
    </source>
</reference>
<gene>
    <name evidence="1" type="ORF">E5334_08430</name>
</gene>
<dbReference type="EMBL" id="SRYE01000005">
    <property type="protein sequence ID" value="TGY61421.1"/>
    <property type="molecule type" value="Genomic_DNA"/>
</dbReference>
<sequence>MSWVVLNENYAANSSTKTIVRRALQTTGITDDEYTVCDDPLTRSSNRGVQFASFDERVRAGYRGGTERVILPHGMEFEDALETVRFYGMI</sequence>
<comment type="caution">
    <text evidence="1">The sequence shown here is derived from an EMBL/GenBank/DDBJ whole genome shotgun (WGS) entry which is preliminary data.</text>
</comment>
<keyword evidence="2" id="KW-1185">Reference proteome</keyword>
<dbReference type="RefSeq" id="WP_136013143.1">
    <property type="nucleotide sequence ID" value="NZ_SRYE01000005.1"/>
</dbReference>